<keyword evidence="2" id="KW-0732">Signal</keyword>
<sequence>MASKALLVFALVLAGAFLVNCAQQPQPYADPSNDDPNAGYGYPSQQGQNPAQQGPDPAQQGPNPAQQGPNPAQQGPYPAQQGQNGGDGGAGYGGAGGNGGGAGGGSGGAGGGGGGYGDPWWNHPRRCRYGCCECGYYRCNRCC</sequence>
<protein>
    <recommendedName>
        <fullName evidence="5">Glycine-rich protein</fullName>
    </recommendedName>
</protein>
<dbReference type="EnsemblPlants" id="OGLUM02G22530.1">
    <property type="protein sequence ID" value="OGLUM02G22530.1"/>
    <property type="gene ID" value="OGLUM02G22530"/>
</dbReference>
<evidence type="ECO:0008006" key="5">
    <source>
        <dbReference type="Google" id="ProtNLM"/>
    </source>
</evidence>
<dbReference type="Gramene" id="OGLUM02G22530.1">
    <property type="protein sequence ID" value="OGLUM02G22530.1"/>
    <property type="gene ID" value="OGLUM02G22530"/>
</dbReference>
<evidence type="ECO:0000256" key="1">
    <source>
        <dbReference type="SAM" id="MobiDB-lite"/>
    </source>
</evidence>
<feature type="chain" id="PRO_5002351978" description="Glycine-rich protein" evidence="2">
    <location>
        <begin position="22"/>
        <end position="143"/>
    </location>
</feature>
<reference evidence="3" key="2">
    <citation type="submission" date="2018-05" db="EMBL/GenBank/DDBJ databases">
        <title>OgluRS3 (Oryza glumaepatula Reference Sequence Version 3).</title>
        <authorList>
            <person name="Zhang J."/>
            <person name="Kudrna D."/>
            <person name="Lee S."/>
            <person name="Talag J."/>
            <person name="Welchert J."/>
            <person name="Wing R.A."/>
        </authorList>
    </citation>
    <scope>NUCLEOTIDE SEQUENCE [LARGE SCALE GENOMIC DNA]</scope>
</reference>
<keyword evidence="4" id="KW-1185">Reference proteome</keyword>
<proteinExistence type="predicted"/>
<evidence type="ECO:0000256" key="2">
    <source>
        <dbReference type="SAM" id="SignalP"/>
    </source>
</evidence>
<feature type="region of interest" description="Disordered" evidence="1">
    <location>
        <begin position="24"/>
        <end position="113"/>
    </location>
</feature>
<dbReference type="AlphaFoldDB" id="A0A0D9YU92"/>
<dbReference type="HOGENOM" id="CLU_156855_0_0_1"/>
<feature type="compositionally biased region" description="Gly residues" evidence="1">
    <location>
        <begin position="83"/>
        <end position="113"/>
    </location>
</feature>
<evidence type="ECO:0000313" key="3">
    <source>
        <dbReference type="EnsemblPlants" id="OGLUM02G22530.1"/>
    </source>
</evidence>
<reference evidence="3" key="1">
    <citation type="submission" date="2015-04" db="UniProtKB">
        <authorList>
            <consortium name="EnsemblPlants"/>
        </authorList>
    </citation>
    <scope>IDENTIFICATION</scope>
</reference>
<accession>A0A0D9YU92</accession>
<dbReference type="Proteomes" id="UP000026961">
    <property type="component" value="Chromosome 2"/>
</dbReference>
<organism evidence="3">
    <name type="scientific">Oryza glumipatula</name>
    <dbReference type="NCBI Taxonomy" id="40148"/>
    <lineage>
        <taxon>Eukaryota</taxon>
        <taxon>Viridiplantae</taxon>
        <taxon>Streptophyta</taxon>
        <taxon>Embryophyta</taxon>
        <taxon>Tracheophyta</taxon>
        <taxon>Spermatophyta</taxon>
        <taxon>Magnoliopsida</taxon>
        <taxon>Liliopsida</taxon>
        <taxon>Poales</taxon>
        <taxon>Poaceae</taxon>
        <taxon>BOP clade</taxon>
        <taxon>Oryzoideae</taxon>
        <taxon>Oryzeae</taxon>
        <taxon>Oryzinae</taxon>
        <taxon>Oryza</taxon>
    </lineage>
</organism>
<evidence type="ECO:0000313" key="4">
    <source>
        <dbReference type="Proteomes" id="UP000026961"/>
    </source>
</evidence>
<feature type="compositionally biased region" description="Low complexity" evidence="1">
    <location>
        <begin position="45"/>
        <end position="82"/>
    </location>
</feature>
<name>A0A0D9YU92_9ORYZ</name>
<feature type="signal peptide" evidence="2">
    <location>
        <begin position="1"/>
        <end position="21"/>
    </location>
</feature>